<dbReference type="InterPro" id="IPR028098">
    <property type="entry name" value="Glyco_trans_4-like_N"/>
</dbReference>
<protein>
    <submittedName>
        <fullName evidence="3">Glycosyltransferase</fullName>
    </submittedName>
</protein>
<dbReference type="AlphaFoldDB" id="A0A7Z0SPW1"/>
<keyword evidence="4" id="KW-1185">Reference proteome</keyword>
<dbReference type="PANTHER" id="PTHR12526">
    <property type="entry name" value="GLYCOSYLTRANSFERASE"/>
    <property type="match status" value="1"/>
</dbReference>
<dbReference type="GO" id="GO:0016757">
    <property type="term" value="F:glycosyltransferase activity"/>
    <property type="evidence" value="ECO:0007669"/>
    <property type="project" value="InterPro"/>
</dbReference>
<dbReference type="PANTHER" id="PTHR12526:SF637">
    <property type="entry name" value="GLYCOSYLTRANSFERASE EPSF-RELATED"/>
    <property type="match status" value="1"/>
</dbReference>
<dbReference type="Proteomes" id="UP000520876">
    <property type="component" value="Unassembled WGS sequence"/>
</dbReference>
<evidence type="ECO:0000313" key="3">
    <source>
        <dbReference type="EMBL" id="NYT74376.1"/>
    </source>
</evidence>
<dbReference type="RefSeq" id="WP_180094733.1">
    <property type="nucleotide sequence ID" value="NZ_CAXAZJ010000028.1"/>
</dbReference>
<evidence type="ECO:0000259" key="1">
    <source>
        <dbReference type="Pfam" id="PF00534"/>
    </source>
</evidence>
<feature type="domain" description="Glycosyl transferase family 1" evidence="1">
    <location>
        <begin position="202"/>
        <end position="354"/>
    </location>
</feature>
<dbReference type="GO" id="GO:1901135">
    <property type="term" value="P:carbohydrate derivative metabolic process"/>
    <property type="evidence" value="ECO:0007669"/>
    <property type="project" value="UniProtKB-ARBA"/>
</dbReference>
<feature type="domain" description="Glycosyltransferase subfamily 4-like N-terminal" evidence="2">
    <location>
        <begin position="27"/>
        <end position="186"/>
    </location>
</feature>
<comment type="caution">
    <text evidence="3">The sequence shown here is derived from an EMBL/GenBank/DDBJ whole genome shotgun (WGS) entry which is preliminary data.</text>
</comment>
<gene>
    <name evidence="3" type="ORF">HZU72_18375</name>
</gene>
<accession>A0A7Z0SPW1</accession>
<dbReference type="EMBL" id="JACCGK010000017">
    <property type="protein sequence ID" value="NYT74376.1"/>
    <property type="molecule type" value="Genomic_DNA"/>
</dbReference>
<organism evidence="3 4">
    <name type="scientific">Vreelandella sedimenti</name>
    <dbReference type="NCBI Taxonomy" id="2729618"/>
    <lineage>
        <taxon>Bacteria</taxon>
        <taxon>Pseudomonadati</taxon>
        <taxon>Pseudomonadota</taxon>
        <taxon>Gammaproteobacteria</taxon>
        <taxon>Oceanospirillales</taxon>
        <taxon>Halomonadaceae</taxon>
        <taxon>Vreelandella</taxon>
    </lineage>
</organism>
<dbReference type="Pfam" id="PF13579">
    <property type="entry name" value="Glyco_trans_4_4"/>
    <property type="match status" value="1"/>
</dbReference>
<dbReference type="Gene3D" id="3.40.50.2000">
    <property type="entry name" value="Glycogen Phosphorylase B"/>
    <property type="match status" value="2"/>
</dbReference>
<dbReference type="InterPro" id="IPR001296">
    <property type="entry name" value="Glyco_trans_1"/>
</dbReference>
<proteinExistence type="predicted"/>
<reference evidence="3 4" key="1">
    <citation type="submission" date="2020-07" db="EMBL/GenBank/DDBJ databases">
        <title>Halomonas sp. QX-2 draft genome sequence.</title>
        <authorList>
            <person name="Qiu X."/>
        </authorList>
    </citation>
    <scope>NUCLEOTIDE SEQUENCE [LARGE SCALE GENOMIC DNA]</scope>
    <source>
        <strain evidence="3 4">QX-2</strain>
    </source>
</reference>
<evidence type="ECO:0000313" key="4">
    <source>
        <dbReference type="Proteomes" id="UP000520876"/>
    </source>
</evidence>
<dbReference type="SUPFAM" id="SSF53756">
    <property type="entry name" value="UDP-Glycosyltransferase/glycogen phosphorylase"/>
    <property type="match status" value="1"/>
</dbReference>
<sequence>MSQTPIGQCEQSLKVLLLTSKLSPAAGGLAVSVPGLAHSIDQLPGVDMHVMGTLDPDNPDSAKSWGPRVFAFPVKGPQAGQYAPKMTQAIAELAPDLVDVQGLWTYPSLVSLRHARRTGSPYMITPRGMLDPWARRNSAWKKHIAWIAFEFAHLKEARALRATAEMEAQHFRDMGLTNPIAIVPNGIDLPDLALRTDSALRSILFLSRIHRKKGVRYLLTAWYALHADFPDWEVVIAGIDEKGHEAELRQLVAKLSLPRVRFVGEVHGDAKQLLYRDADLFVLPTHAENFGLVVVEALAQETPVITTTNAPWAGLTDHGCGWWIDLDQNQLTNTLRTALSQPTEKLAEMGKRGRIWVSQAFSLEQVALKMRDVHNWVAGRGSKPESVYD</sequence>
<keyword evidence="3" id="KW-0808">Transferase</keyword>
<evidence type="ECO:0000259" key="2">
    <source>
        <dbReference type="Pfam" id="PF13579"/>
    </source>
</evidence>
<dbReference type="Pfam" id="PF00534">
    <property type="entry name" value="Glycos_transf_1"/>
    <property type="match status" value="1"/>
</dbReference>
<name>A0A7Z0SPW1_9GAMM</name>